<dbReference type="InterPro" id="IPR004564">
    <property type="entry name" value="OM_lipoprot_carrier_LolA-like"/>
</dbReference>
<gene>
    <name evidence="3" type="ORF">ACFQ0I_09395</name>
</gene>
<dbReference type="RefSeq" id="WP_379941580.1">
    <property type="nucleotide sequence ID" value="NZ_JBHTIB010000012.1"/>
</dbReference>
<feature type="chain" id="PRO_5047069127" evidence="2">
    <location>
        <begin position="30"/>
        <end position="222"/>
    </location>
</feature>
<accession>A0ABW3BU11</accession>
<dbReference type="Gene3D" id="2.50.20.10">
    <property type="entry name" value="Lipoprotein localisation LolA/LolB/LppX"/>
    <property type="match status" value="1"/>
</dbReference>
<sequence length="222" mass="25512">MKTYNYYNPMKIKNVLALLLIALTINSFAQNKAKTLLNQVSQKVKSYDNISIEFKYVLENTAERIKQETKGDVILQGEKYKLNILGVTRLYDGKKLYSISTEDEEITISSEKDSEEDAITPSKMLSFYEDGYTYAMDIEQNINGRKIQLVKLTPIDSKSEIKYILLGIDNQTKHIYNLMQIGKNGTKTTLTVNSFKTNEPLSKSLFTFDANKYKGYYINKIN</sequence>
<comment type="caution">
    <text evidence="3">The sequence shown here is derived from an EMBL/GenBank/DDBJ whole genome shotgun (WGS) entry which is preliminary data.</text>
</comment>
<dbReference type="PANTHER" id="PTHR35869">
    <property type="entry name" value="OUTER-MEMBRANE LIPOPROTEIN CARRIER PROTEIN"/>
    <property type="match status" value="1"/>
</dbReference>
<protein>
    <submittedName>
        <fullName evidence="3">Outer membrane lipoprotein carrier protein LolA</fullName>
    </submittedName>
</protein>
<dbReference type="SUPFAM" id="SSF89392">
    <property type="entry name" value="Prokaryotic lipoproteins and lipoprotein localization factors"/>
    <property type="match status" value="1"/>
</dbReference>
<evidence type="ECO:0000256" key="1">
    <source>
        <dbReference type="ARBA" id="ARBA00022729"/>
    </source>
</evidence>
<feature type="signal peptide" evidence="2">
    <location>
        <begin position="1"/>
        <end position="29"/>
    </location>
</feature>
<evidence type="ECO:0000256" key="2">
    <source>
        <dbReference type="SAM" id="SignalP"/>
    </source>
</evidence>
<organism evidence="3 4">
    <name type="scientific">Mariniflexile aquimaris</name>
    <dbReference type="NCBI Taxonomy" id="881009"/>
    <lineage>
        <taxon>Bacteria</taxon>
        <taxon>Pseudomonadati</taxon>
        <taxon>Bacteroidota</taxon>
        <taxon>Flavobacteriia</taxon>
        <taxon>Flavobacteriales</taxon>
        <taxon>Flavobacteriaceae</taxon>
        <taxon>Mariniflexile</taxon>
    </lineage>
</organism>
<dbReference type="InterPro" id="IPR029046">
    <property type="entry name" value="LolA/LolB/LppX"/>
</dbReference>
<dbReference type="Proteomes" id="UP001597011">
    <property type="component" value="Unassembled WGS sequence"/>
</dbReference>
<dbReference type="CDD" id="cd16325">
    <property type="entry name" value="LolA"/>
    <property type="match status" value="1"/>
</dbReference>
<keyword evidence="3" id="KW-0449">Lipoprotein</keyword>
<dbReference type="PANTHER" id="PTHR35869:SF1">
    <property type="entry name" value="OUTER-MEMBRANE LIPOPROTEIN CARRIER PROTEIN"/>
    <property type="match status" value="1"/>
</dbReference>
<keyword evidence="4" id="KW-1185">Reference proteome</keyword>
<evidence type="ECO:0000313" key="3">
    <source>
        <dbReference type="EMBL" id="MFD0835977.1"/>
    </source>
</evidence>
<reference evidence="4" key="1">
    <citation type="journal article" date="2019" name="Int. J. Syst. Evol. Microbiol.">
        <title>The Global Catalogue of Microorganisms (GCM) 10K type strain sequencing project: providing services to taxonomists for standard genome sequencing and annotation.</title>
        <authorList>
            <consortium name="The Broad Institute Genomics Platform"/>
            <consortium name="The Broad Institute Genome Sequencing Center for Infectious Disease"/>
            <person name="Wu L."/>
            <person name="Ma J."/>
        </authorList>
    </citation>
    <scope>NUCLEOTIDE SEQUENCE [LARGE SCALE GENOMIC DNA]</scope>
    <source>
        <strain evidence="4">CCUG 60529</strain>
    </source>
</reference>
<name>A0ABW3BU11_9FLAO</name>
<dbReference type="EMBL" id="JBHTIB010000012">
    <property type="protein sequence ID" value="MFD0835977.1"/>
    <property type="molecule type" value="Genomic_DNA"/>
</dbReference>
<keyword evidence="1 2" id="KW-0732">Signal</keyword>
<evidence type="ECO:0000313" key="4">
    <source>
        <dbReference type="Proteomes" id="UP001597011"/>
    </source>
</evidence>
<proteinExistence type="predicted"/>
<dbReference type="Pfam" id="PF03548">
    <property type="entry name" value="LolA"/>
    <property type="match status" value="1"/>
</dbReference>